<dbReference type="InterPro" id="IPR004499">
    <property type="entry name" value="Pro-tRNA-ligase_IIa_arc-type"/>
</dbReference>
<dbReference type="FunFam" id="3.40.50.800:FF:000005">
    <property type="entry name" value="bifunctional glutamate/proline--tRNA ligase"/>
    <property type="match status" value="1"/>
</dbReference>
<feature type="region of interest" description="Disordered" evidence="19">
    <location>
        <begin position="1797"/>
        <end position="1825"/>
    </location>
</feature>
<evidence type="ECO:0000256" key="18">
    <source>
        <dbReference type="ARBA" id="ARBA00076053"/>
    </source>
</evidence>
<dbReference type="SMART" id="SM00946">
    <property type="entry name" value="ProRS-C_1"/>
    <property type="match status" value="1"/>
</dbReference>
<evidence type="ECO:0000256" key="19">
    <source>
        <dbReference type="SAM" id="MobiDB-lite"/>
    </source>
</evidence>
<evidence type="ECO:0000256" key="5">
    <source>
        <dbReference type="ARBA" id="ARBA00022598"/>
    </source>
</evidence>
<reference evidence="22 23" key="1">
    <citation type="submission" date="2019-01" db="EMBL/GenBank/DDBJ databases">
        <title>Draft Genome and Complete Hox-Cluster Characterization of the Sterlet Sturgeon (Acipenser ruthenus).</title>
        <authorList>
            <person name="Wei Q."/>
        </authorList>
    </citation>
    <scope>NUCLEOTIDE SEQUENCE [LARGE SCALE GENOMIC DNA]</scope>
    <source>
        <strain evidence="22">WHYD16114868_AA</strain>
        <tissue evidence="22">Blood</tissue>
    </source>
</reference>
<feature type="region of interest" description="Disordered" evidence="19">
    <location>
        <begin position="1"/>
        <end position="98"/>
    </location>
</feature>
<feature type="domain" description="WHEP-TRS" evidence="21">
    <location>
        <begin position="1878"/>
        <end position="1934"/>
    </location>
</feature>
<feature type="compositionally biased region" description="Basic residues" evidence="19">
    <location>
        <begin position="140"/>
        <end position="154"/>
    </location>
</feature>
<dbReference type="CDD" id="cd10309">
    <property type="entry name" value="GST_C_GluProRS_N"/>
    <property type="match status" value="1"/>
</dbReference>
<proteinExistence type="inferred from homology"/>
<feature type="compositionally biased region" description="Low complexity" evidence="19">
    <location>
        <begin position="1934"/>
        <end position="1953"/>
    </location>
</feature>
<dbReference type="InterPro" id="IPR036282">
    <property type="entry name" value="Glutathione-S-Trfase_C_sf"/>
</dbReference>
<feature type="compositionally biased region" description="Low complexity" evidence="19">
    <location>
        <begin position="1809"/>
        <end position="1824"/>
    </location>
</feature>
<dbReference type="GO" id="GO:0006424">
    <property type="term" value="P:glutamyl-tRNA aminoacylation"/>
    <property type="evidence" value="ECO:0007669"/>
    <property type="project" value="InterPro"/>
</dbReference>
<dbReference type="InterPro" id="IPR001412">
    <property type="entry name" value="aa-tRNA-synth_I_CS"/>
</dbReference>
<feature type="compositionally biased region" description="Low complexity" evidence="19">
    <location>
        <begin position="539"/>
        <end position="553"/>
    </location>
</feature>
<dbReference type="Pfam" id="PF00587">
    <property type="entry name" value="tRNA-synt_2b"/>
    <property type="match status" value="1"/>
</dbReference>
<feature type="domain" description="Aminoacyl-transfer RNA synthetases class-II family profile" evidence="20">
    <location>
        <begin position="2104"/>
        <end position="2355"/>
    </location>
</feature>
<dbReference type="CDD" id="cd00862">
    <property type="entry name" value="ProRS_anticodon_zinc"/>
    <property type="match status" value="1"/>
</dbReference>
<dbReference type="InterPro" id="IPR004046">
    <property type="entry name" value="GST_C"/>
</dbReference>
<dbReference type="InterPro" id="IPR020058">
    <property type="entry name" value="Glu/Gln-tRNA-synth_Ib_cat-dom"/>
</dbReference>
<dbReference type="InterPro" id="IPR020059">
    <property type="entry name" value="Glu/Gln-tRNA-synth_Ib_codon-bd"/>
</dbReference>
<dbReference type="SUPFAM" id="SSF64586">
    <property type="entry name" value="C-terminal domain of ProRS"/>
    <property type="match status" value="1"/>
</dbReference>
<dbReference type="InterPro" id="IPR036621">
    <property type="entry name" value="Anticodon-bd_dom_sf"/>
</dbReference>
<evidence type="ECO:0000313" key="23">
    <source>
        <dbReference type="Proteomes" id="UP000289886"/>
    </source>
</evidence>
<keyword evidence="13" id="KW-0511">Multifunctional enzyme</keyword>
<feature type="domain" description="WHEP-TRS" evidence="21">
    <location>
        <begin position="1962"/>
        <end position="2018"/>
    </location>
</feature>
<dbReference type="GO" id="GO:0046872">
    <property type="term" value="F:metal ion binding"/>
    <property type="evidence" value="ECO:0007669"/>
    <property type="project" value="UniProtKB-KW"/>
</dbReference>
<dbReference type="Pfam" id="PF00749">
    <property type="entry name" value="tRNA-synt_1c"/>
    <property type="match status" value="1"/>
</dbReference>
<keyword evidence="8" id="KW-0862">Zinc</keyword>
<dbReference type="FunFam" id="1.10.287.10:FF:000006">
    <property type="entry name" value="Bifunctional glutamate/proline--tRNA ligase"/>
    <property type="match status" value="3"/>
</dbReference>
<dbReference type="InterPro" id="IPR000738">
    <property type="entry name" value="WHEP-TRS_dom"/>
</dbReference>
<dbReference type="Pfam" id="PF15449">
    <property type="entry name" value="Retinal"/>
    <property type="match status" value="2"/>
</dbReference>
<dbReference type="PROSITE" id="PS50862">
    <property type="entry name" value="AA_TRNA_LIGASE_II"/>
    <property type="match status" value="1"/>
</dbReference>
<dbReference type="PANTHER" id="PTHR43382">
    <property type="entry name" value="PROLYL-TRNA SYNTHETASE"/>
    <property type="match status" value="1"/>
</dbReference>
<feature type="compositionally biased region" description="Low complexity" evidence="19">
    <location>
        <begin position="958"/>
        <end position="972"/>
    </location>
</feature>
<comment type="caution">
    <text evidence="22">The sequence shown here is derived from an EMBL/GenBank/DDBJ whole genome shotgun (WGS) entry which is preliminary data.</text>
</comment>
<dbReference type="GO" id="GO:0006433">
    <property type="term" value="P:prolyl-tRNA aminoacylation"/>
    <property type="evidence" value="ECO:0007669"/>
    <property type="project" value="InterPro"/>
</dbReference>
<dbReference type="Proteomes" id="UP000289886">
    <property type="component" value="Unassembled WGS sequence"/>
</dbReference>
<evidence type="ECO:0000259" key="20">
    <source>
        <dbReference type="PROSITE" id="PS50862"/>
    </source>
</evidence>
<evidence type="ECO:0000256" key="7">
    <source>
        <dbReference type="ARBA" id="ARBA00022741"/>
    </source>
</evidence>
<feature type="region of interest" description="Disordered" evidence="19">
    <location>
        <begin position="756"/>
        <end position="805"/>
    </location>
</feature>
<protein>
    <recommendedName>
        <fullName evidence="17">Bifunctional glutamate/proline--tRNA ligase</fullName>
        <ecNumber evidence="2">6.1.1.15</ecNumber>
        <ecNumber evidence="3">6.1.1.17</ecNumber>
    </recommendedName>
    <alternativeName>
        <fullName evidence="18">Bifunctional aminoacyl-tRNA synthetase</fullName>
    </alternativeName>
</protein>
<evidence type="ECO:0000256" key="2">
    <source>
        <dbReference type="ARBA" id="ARBA00012831"/>
    </source>
</evidence>
<dbReference type="PROSITE" id="PS00762">
    <property type="entry name" value="WHEP_TRS_1"/>
    <property type="match status" value="3"/>
</dbReference>
<dbReference type="Pfam" id="PF00458">
    <property type="entry name" value="WHEP-TRS"/>
    <property type="match status" value="4"/>
</dbReference>
<evidence type="ECO:0000256" key="6">
    <source>
        <dbReference type="ARBA" id="ARBA00022723"/>
    </source>
</evidence>
<feature type="region of interest" description="Disordered" evidence="19">
    <location>
        <begin position="117"/>
        <end position="160"/>
    </location>
</feature>
<feature type="region of interest" description="Disordered" evidence="19">
    <location>
        <begin position="510"/>
        <end position="681"/>
    </location>
</feature>
<evidence type="ECO:0000256" key="8">
    <source>
        <dbReference type="ARBA" id="ARBA00022833"/>
    </source>
</evidence>
<keyword evidence="5 22" id="KW-0436">Ligase</keyword>
<feature type="compositionally biased region" description="Polar residues" evidence="19">
    <location>
        <begin position="1"/>
        <end position="18"/>
    </location>
</feature>
<dbReference type="CDD" id="cd00936">
    <property type="entry name" value="WEPRS_RNA"/>
    <property type="match status" value="4"/>
</dbReference>
<dbReference type="SMART" id="SM00991">
    <property type="entry name" value="WHEP-TRS"/>
    <property type="match status" value="4"/>
</dbReference>
<evidence type="ECO:0000256" key="10">
    <source>
        <dbReference type="ARBA" id="ARBA00022884"/>
    </source>
</evidence>
<evidence type="ECO:0000256" key="4">
    <source>
        <dbReference type="ARBA" id="ARBA00022553"/>
    </source>
</evidence>
<dbReference type="InterPro" id="IPR033721">
    <property type="entry name" value="ProRS_core_arch_euk"/>
</dbReference>
<evidence type="ECO:0000256" key="16">
    <source>
        <dbReference type="ARBA" id="ARBA00061295"/>
    </source>
</evidence>
<dbReference type="CDD" id="cd00807">
    <property type="entry name" value="GlnRS_core"/>
    <property type="match status" value="1"/>
</dbReference>
<dbReference type="Gene3D" id="3.30.930.10">
    <property type="entry name" value="Bira Bifunctional Protein, Domain 2"/>
    <property type="match status" value="1"/>
</dbReference>
<keyword evidence="9" id="KW-0067">ATP-binding</keyword>
<dbReference type="GO" id="GO:0004818">
    <property type="term" value="F:glutamate-tRNA ligase activity"/>
    <property type="evidence" value="ECO:0007669"/>
    <property type="project" value="UniProtKB-EC"/>
</dbReference>
<feature type="region of interest" description="Disordered" evidence="19">
    <location>
        <begin position="2011"/>
        <end position="2075"/>
    </location>
</feature>
<feature type="region of interest" description="Disordered" evidence="19">
    <location>
        <begin position="380"/>
        <end position="402"/>
    </location>
</feature>
<organism evidence="22 23">
    <name type="scientific">Acipenser ruthenus</name>
    <name type="common">Sterlet sturgeon</name>
    <dbReference type="NCBI Taxonomy" id="7906"/>
    <lineage>
        <taxon>Eukaryota</taxon>
        <taxon>Metazoa</taxon>
        <taxon>Chordata</taxon>
        <taxon>Craniata</taxon>
        <taxon>Vertebrata</taxon>
        <taxon>Euteleostomi</taxon>
        <taxon>Actinopterygii</taxon>
        <taxon>Chondrostei</taxon>
        <taxon>Acipenseriformes</taxon>
        <taxon>Acipenseridae</taxon>
        <taxon>Acipenser</taxon>
    </lineage>
</organism>
<dbReference type="SUPFAM" id="SSF55681">
    <property type="entry name" value="Class II aaRS and biotin synthetases"/>
    <property type="match status" value="1"/>
</dbReference>
<dbReference type="Gene3D" id="1.10.287.10">
    <property type="entry name" value="S15/NS1, RNA-binding"/>
    <property type="match status" value="4"/>
</dbReference>
<evidence type="ECO:0000256" key="17">
    <source>
        <dbReference type="ARBA" id="ARBA00067786"/>
    </source>
</evidence>
<dbReference type="CDD" id="cd00778">
    <property type="entry name" value="ProRS_core_arch_euk"/>
    <property type="match status" value="1"/>
</dbReference>
<dbReference type="GO" id="GO:0003723">
    <property type="term" value="F:RNA binding"/>
    <property type="evidence" value="ECO:0007669"/>
    <property type="project" value="UniProtKB-KW"/>
</dbReference>
<feature type="region of interest" description="Disordered" evidence="19">
    <location>
        <begin position="435"/>
        <end position="493"/>
    </location>
</feature>
<feature type="compositionally biased region" description="Polar residues" evidence="19">
    <location>
        <begin position="610"/>
        <end position="625"/>
    </location>
</feature>
<comment type="similarity">
    <text evidence="1">In the C-terminal section; belongs to the class-II aminoacyl-tRNA synthetase family.</text>
</comment>
<dbReference type="InterPro" id="IPR000924">
    <property type="entry name" value="Glu/Gln-tRNA-synth"/>
</dbReference>
<dbReference type="SUPFAM" id="SSF52954">
    <property type="entry name" value="Class II aaRS ABD-related"/>
    <property type="match status" value="1"/>
</dbReference>
<dbReference type="InterPro" id="IPR016061">
    <property type="entry name" value="Pro-tRNA_ligase_II_C"/>
</dbReference>
<feature type="compositionally biased region" description="Basic and acidic residues" evidence="19">
    <location>
        <begin position="575"/>
        <end position="597"/>
    </location>
</feature>
<feature type="region of interest" description="Disordered" evidence="19">
    <location>
        <begin position="1727"/>
        <end position="1748"/>
    </location>
</feature>
<dbReference type="GO" id="GO:0017101">
    <property type="term" value="C:aminoacyl-tRNA synthetase multienzyme complex"/>
    <property type="evidence" value="ECO:0007669"/>
    <property type="project" value="UniProtKB-ARBA"/>
</dbReference>
<evidence type="ECO:0000256" key="9">
    <source>
        <dbReference type="ARBA" id="ARBA00022840"/>
    </source>
</evidence>
<keyword evidence="6" id="KW-0479">Metal-binding</keyword>
<dbReference type="InterPro" id="IPR029352">
    <property type="entry name" value="PCARE"/>
</dbReference>
<evidence type="ECO:0000256" key="3">
    <source>
        <dbReference type="ARBA" id="ARBA00012835"/>
    </source>
</evidence>
<dbReference type="SUPFAM" id="SSF47616">
    <property type="entry name" value="GST C-terminal domain-like"/>
    <property type="match status" value="1"/>
</dbReference>
<dbReference type="FunFam" id="3.30.930.10:FF:000007">
    <property type="entry name" value="Bifunctional glutamate/proline--tRNA ligase"/>
    <property type="match status" value="1"/>
</dbReference>
<evidence type="ECO:0000256" key="1">
    <source>
        <dbReference type="ARBA" id="ARBA00009968"/>
    </source>
</evidence>
<evidence type="ECO:0000256" key="11">
    <source>
        <dbReference type="ARBA" id="ARBA00022917"/>
    </source>
</evidence>
<comment type="catalytic activity">
    <reaction evidence="14">
        <text>tRNA(Glu) + L-glutamate + ATP = L-glutamyl-tRNA(Glu) + AMP + diphosphate</text>
        <dbReference type="Rhea" id="RHEA:23540"/>
        <dbReference type="Rhea" id="RHEA-COMP:9663"/>
        <dbReference type="Rhea" id="RHEA-COMP:9680"/>
        <dbReference type="ChEBI" id="CHEBI:29985"/>
        <dbReference type="ChEBI" id="CHEBI:30616"/>
        <dbReference type="ChEBI" id="CHEBI:33019"/>
        <dbReference type="ChEBI" id="CHEBI:78442"/>
        <dbReference type="ChEBI" id="CHEBI:78520"/>
        <dbReference type="ChEBI" id="CHEBI:456215"/>
        <dbReference type="EC" id="6.1.1.17"/>
    </reaction>
    <physiologicalReaction direction="left-to-right" evidence="14">
        <dbReference type="Rhea" id="RHEA:23541"/>
    </physiologicalReaction>
</comment>
<feature type="compositionally biased region" description="Acidic residues" evidence="19">
    <location>
        <begin position="440"/>
        <end position="458"/>
    </location>
</feature>
<keyword evidence="4" id="KW-0597">Phosphoprotein</keyword>
<dbReference type="GO" id="GO:0005737">
    <property type="term" value="C:cytoplasm"/>
    <property type="evidence" value="ECO:0007669"/>
    <property type="project" value="InterPro"/>
</dbReference>
<evidence type="ECO:0000256" key="15">
    <source>
        <dbReference type="ARBA" id="ARBA00050792"/>
    </source>
</evidence>
<dbReference type="PANTHER" id="PTHR43382:SF2">
    <property type="entry name" value="BIFUNCTIONAL GLUTAMATE_PROLINE--TRNA LIGASE"/>
    <property type="match status" value="1"/>
</dbReference>
<dbReference type="Pfam" id="PF09180">
    <property type="entry name" value="ProRS-C_1"/>
    <property type="match status" value="1"/>
</dbReference>
<dbReference type="EMBL" id="SCEB01214070">
    <property type="protein sequence ID" value="RXM37309.1"/>
    <property type="molecule type" value="Genomic_DNA"/>
</dbReference>
<dbReference type="FunFam" id="3.40.50.620:FF:000070">
    <property type="entry name" value="Bifunctional glutamate/proline--tRNA ligase"/>
    <property type="match status" value="1"/>
</dbReference>
<dbReference type="SUPFAM" id="SSF47060">
    <property type="entry name" value="S15/NS1 RNA-binding domain"/>
    <property type="match status" value="4"/>
</dbReference>
<evidence type="ECO:0000256" key="12">
    <source>
        <dbReference type="ARBA" id="ARBA00023146"/>
    </source>
</evidence>
<dbReference type="Pfam" id="PF03950">
    <property type="entry name" value="tRNA-synt_1c_C"/>
    <property type="match status" value="1"/>
</dbReference>
<dbReference type="GO" id="GO:0005524">
    <property type="term" value="F:ATP binding"/>
    <property type="evidence" value="ECO:0007669"/>
    <property type="project" value="UniProtKB-KW"/>
</dbReference>
<keyword evidence="12" id="KW-0030">Aminoacyl-tRNA synthetase</keyword>
<dbReference type="InterPro" id="IPR017449">
    <property type="entry name" value="Pro-tRNA_synth_II"/>
</dbReference>
<feature type="compositionally biased region" description="Pro residues" evidence="19">
    <location>
        <begin position="912"/>
        <end position="931"/>
    </location>
</feature>
<dbReference type="EC" id="6.1.1.17" evidence="3"/>
<comment type="similarity">
    <text evidence="16">In the N-terminal section; belongs to the class-I aminoacyl-tRNA synthetase family. Glutamate--tRNA ligase type 2 subfamily.</text>
</comment>
<dbReference type="InterPro" id="IPR014729">
    <property type="entry name" value="Rossmann-like_a/b/a_fold"/>
</dbReference>
<keyword evidence="10" id="KW-0694">RNA-binding</keyword>
<dbReference type="InterPro" id="IPR004526">
    <property type="entry name" value="Glu-tRNA-synth_arc/euk"/>
</dbReference>
<sequence length="2571" mass="284289">MGCAPSQSSLIQNISKNGPGSFRKGRMLRPQLERIESLAETQSEDGGGITSPCEMDVEAWDRGGGTPHPPRQHWPALPETASLKPERKSSLPEEANSEPICPEKIGMQEIRIDVAQAGGEKKEGTEQQEEKLTKNEGQRKQWKGKAGKQGKRVKERTASQEQKVDFPELLVKAHQSAYAYLNPSISRYEALMGLLDQAAQTQIQLQQMVSFLALRYEEVNQALEGIASDGEKLMKESGEHLAWPLEKGGVLRKEPPPDLLQQLLQYSIQKMQLVGGTVGGVTDSALEEAVDYFGAASDLMAEKLKVKRGLDGRLARVLGRIEEAAVRKLVPEDMTLYSEDSGIGGESEFLAGSERHQQCRKSCESASVGVTKSYKCYPPEKNKASASPPPPAMPGDAEAPKAPKDIRMRTNFSRNSLDSNCSSLVADFKDSESLLGSASLDEDNDDEEDLDDEDDEEEQGTKGRPDSSPADPCAFIRPAPKKIENPENEEMNLKMKDAISGRIRFIPGKCNGNCSNGSVGSSTTQWPEEEEHKGKRPQTAAAITIGGKKGAVAKQRRSRSAESLRSQGEDPTLVELHRTQKDLSRRLEKMSEGKTADGRSANPRLGGNQPLANTSSNNRLHSSLDFSILPSQDRPVLQKSVSGEQGVEEEKKKKEKSGGRGPLKATPPSTPPPKNERKSVKRLIDTFSQIKENVNDTGPLKPLAPPKGVRKCGVPILPSMGYWGLAPINSRGDVWDLGAEGEGTITGDIDLDSLPPPPPEVLMDNSFQITDRPPAPNDTSIPSTNSNGTRGRSPNPQRMSVSQRLKASLNSIHVLPSKGSFRRGLVSVSPQRSGRQVVGSRSSSVESQTEIELDPEKEEAANLYRQARKIIHLRHSTESPSGSSIEKAQTRRDFNISTSKACPTHGATEALPGPPSPPSPSRTTPPTPPPLSGTRKLPTIASSQPTQHRRLPNPHILQQQPSIPSASPPTTQKQPSLPMQRKLPSPPSLQSKDLGDEQPPSAHYLGNGQSIFCPDSCSLFEAQPPVAQFYPRPSRCILSHPWGEHAPRNRAMLSAVTHSPQPFVCLSCSDLRPGITLRLLFSPVSSSSSGRALLAAELVKSSVSVSVEEGKETSMRVTDKVLFSDVNSIARYLARVAPALGLYGSNLLEQTEVDHWLEFSAKRLSVPAQLDSAVQELDSALSLRTFLVGNSLTLADLCAWAALKGNGAWQQQLSQNRAPGHVKRWYSFLGTQAAFKSVGSKWATTAVQQNGVSSEKKQDVGKFVELPGAEIGKVVVRFPPEASGYLHIGHAKAALLNQHYQVNFKGKLIMRFDDTNPEKEKEDFEKVILEDLSLLQIHPDQFTYTSDHFDLILKLAEKMLHEDKAYIDNTPAEQMKQEREQRIASHNRSNSVEKNLQMWEEMKKGSEYGQTCCMRAKIDMNSNNGCLRDPTMYRCKNQPHPRTGSKYKVYPTYDFACPIVDSVEGVSHALRTTEYHDRDEQFYWFIEALGIRKPHIWEYARLNLNNTLLSKRKLTWFVDQGFVEGWDDPRFPTVRGVLRRGMTVEGLKQFIAAQGGSRSVVNMEWDKIWAFNKKVIDPVAPRYTALLKDEVVPVNIPAASEEYKEVAKHPKNAEVGVKPVWYGPRVLVEGGDAETFKEGETVTFINWGNIDITKIHRDASGRIVSLDGQLNLENRDYKKTTKITWLTETPRAPLVPTVCVVYDHLITKPVLGKEDNFKDYINKNSKVKVQAQSPSHPAPSTLPPAGQEDPAALLSRITAQGEAVRDLKAKKAPKEEIDAAVKQLLALKAEFKQKTGLDYKPDMAPPNPAATQTAPASSPASSCPFETVSQQGELVRKLKAEKAPKQLLALKAEFKQKTGLDYKPGMAPPCPTPTQTAPSSCPYETVAQQGELVRKLKTEKAPKDQIDAAVKQLLALKAEFKQKTGLDYKPDMAPPTQTTSAPSPTPSQTDSASKGSPANTPEAQALFNKVAEQGEQVKKLKAEKAPKDQVDAAVKSLLDLKAHYKTLSGAEYKPASGAGREDKRKEKENQSEKQSKKQGGEARRGKEPTREQDKSAGSGGAGEGQGPKKQTRLGLESKKEENLADWYSQVITKAEMIEYYDVSGCYVLRPWSFAIWETIKSFIDAGIKKLGVENCYFPMFVSQAALEKEKSHIADFAPEVAWVTRSGKTELAEPIAVRPTSETVMYPAYAKWVQSHRDLPIKLNQWCNVVRWEFKHPQPFLRTREFLWQEGHTAFATKEEAAEEVLLILELYAQVYEELMAIPVVRGRKTEKEKFAGGDYTTTVEAFISASGRAIQGATSHHLGQNFSKMFDITFEDPKRPGEKQFVFQNSWGLTTRTIGVLTMVHGDNMGLVLPPRVACLQIIIIPCGITASLPEEERDTLLQKCSQYLDRLMKIGIRAKADLRDNYSPGWKFNHWELKGVPVRVEVGPRDMKSSQFVAVRRDTGDKLTIKEDEAENRMRDLLEEIQTNLYTRASNDLKKHMVVADSMEQFQKEMDQGKIVQIPFCGEIECEDWIKKTTAKDQDVEPGAPSMGAKSLCIPFKPLQELKAGQMCVSGKEPAKYYTLFGRSY</sequence>
<evidence type="ECO:0000313" key="22">
    <source>
        <dbReference type="EMBL" id="RXM37309.1"/>
    </source>
</evidence>
<dbReference type="FunFam" id="3.30.110.30:FF:000001">
    <property type="entry name" value="Bifunctional glutamate/proline--tRNA ligase"/>
    <property type="match status" value="1"/>
</dbReference>
<dbReference type="Gene3D" id="1.20.1050.130">
    <property type="match status" value="1"/>
</dbReference>
<name>A0A444UQ63_ACIRT</name>
<dbReference type="PROSITE" id="PS51185">
    <property type="entry name" value="WHEP_TRS_2"/>
    <property type="match status" value="3"/>
</dbReference>
<keyword evidence="7" id="KW-0547">Nucleotide-binding</keyword>
<evidence type="ECO:0000259" key="21">
    <source>
        <dbReference type="PROSITE" id="PS51185"/>
    </source>
</evidence>
<dbReference type="SUPFAM" id="SSF52374">
    <property type="entry name" value="Nucleotidylyl transferase"/>
    <property type="match status" value="1"/>
</dbReference>
<dbReference type="HAMAP" id="MF_01571">
    <property type="entry name" value="Pro_tRNA_synth_type3"/>
    <property type="match status" value="1"/>
</dbReference>
<dbReference type="SUPFAM" id="SSF50715">
    <property type="entry name" value="Ribosomal protein L25-like"/>
    <property type="match status" value="1"/>
</dbReference>
<dbReference type="InterPro" id="IPR006195">
    <property type="entry name" value="aa-tRNA-synth_II"/>
</dbReference>
<dbReference type="FunFam" id="3.90.800.10:FF:000001">
    <property type="entry name" value="Glutamine--tRNA ligase"/>
    <property type="match status" value="1"/>
</dbReference>
<dbReference type="Pfam" id="PF03129">
    <property type="entry name" value="HGTP_anticodon"/>
    <property type="match status" value="1"/>
</dbReference>
<dbReference type="NCBIfam" id="TIGR00463">
    <property type="entry name" value="gltX_arch"/>
    <property type="match status" value="1"/>
</dbReference>
<feature type="compositionally biased region" description="Low complexity" evidence="19">
    <location>
        <begin position="831"/>
        <end position="848"/>
    </location>
</feature>
<feature type="compositionally biased region" description="Basic and acidic residues" evidence="19">
    <location>
        <begin position="481"/>
        <end position="493"/>
    </location>
</feature>
<feature type="compositionally biased region" description="Low complexity" evidence="19">
    <location>
        <begin position="510"/>
        <end position="522"/>
    </location>
</feature>
<feature type="region of interest" description="Disordered" evidence="19">
    <location>
        <begin position="1926"/>
        <end position="1970"/>
    </location>
</feature>
<feature type="region of interest" description="Disordered" evidence="19">
    <location>
        <begin position="825"/>
        <end position="857"/>
    </location>
</feature>
<dbReference type="InterPro" id="IPR004154">
    <property type="entry name" value="Anticodon-bd"/>
</dbReference>
<dbReference type="Gene3D" id="3.40.50.800">
    <property type="entry name" value="Anticodon-binding domain"/>
    <property type="match status" value="1"/>
</dbReference>
<dbReference type="InterPro" id="IPR009068">
    <property type="entry name" value="uS15_NS1_RNA-bd_sf"/>
</dbReference>
<keyword evidence="11" id="KW-0648">Protein biosynthesis</keyword>
<dbReference type="PROSITE" id="PS00178">
    <property type="entry name" value="AA_TRNA_LIGASE_I"/>
    <property type="match status" value="1"/>
</dbReference>
<dbReference type="NCBIfam" id="TIGR00408">
    <property type="entry name" value="proS_fam_I"/>
    <property type="match status" value="1"/>
</dbReference>
<feature type="compositionally biased region" description="Basic and acidic residues" evidence="19">
    <location>
        <begin position="119"/>
        <end position="139"/>
    </location>
</feature>
<feature type="compositionally biased region" description="Basic and acidic residues" evidence="19">
    <location>
        <begin position="2019"/>
        <end position="2054"/>
    </location>
</feature>
<accession>A0A444UQ63</accession>
<feature type="domain" description="WHEP-TRS" evidence="21">
    <location>
        <begin position="1749"/>
        <end position="1805"/>
    </location>
</feature>
<evidence type="ECO:0000256" key="14">
    <source>
        <dbReference type="ARBA" id="ARBA00047366"/>
    </source>
</evidence>
<feature type="region of interest" description="Disordered" evidence="19">
    <location>
        <begin position="898"/>
        <end position="1006"/>
    </location>
</feature>
<dbReference type="InterPro" id="IPR011035">
    <property type="entry name" value="Ribosomal_bL25/Gln-tRNA_synth"/>
</dbReference>
<dbReference type="PRINTS" id="PR00987">
    <property type="entry name" value="TRNASYNTHGLU"/>
</dbReference>
<gene>
    <name evidence="22" type="ORF">EOD39_0666</name>
</gene>
<comment type="catalytic activity">
    <reaction evidence="15">
        <text>tRNA(Pro) + L-proline + ATP = L-prolyl-tRNA(Pro) + AMP + diphosphate</text>
        <dbReference type="Rhea" id="RHEA:14305"/>
        <dbReference type="Rhea" id="RHEA-COMP:9700"/>
        <dbReference type="Rhea" id="RHEA-COMP:9702"/>
        <dbReference type="ChEBI" id="CHEBI:30616"/>
        <dbReference type="ChEBI" id="CHEBI:33019"/>
        <dbReference type="ChEBI" id="CHEBI:60039"/>
        <dbReference type="ChEBI" id="CHEBI:78442"/>
        <dbReference type="ChEBI" id="CHEBI:78532"/>
        <dbReference type="ChEBI" id="CHEBI:456215"/>
        <dbReference type="EC" id="6.1.1.15"/>
    </reaction>
    <physiologicalReaction direction="left-to-right" evidence="15">
        <dbReference type="Rhea" id="RHEA:14306"/>
    </physiologicalReaction>
</comment>
<dbReference type="EC" id="6.1.1.15" evidence="2"/>
<dbReference type="InterPro" id="IPR002314">
    <property type="entry name" value="aa-tRNA-synt_IIb"/>
</dbReference>
<dbReference type="Gene3D" id="3.40.50.620">
    <property type="entry name" value="HUPs"/>
    <property type="match status" value="1"/>
</dbReference>
<feature type="compositionally biased region" description="Polar residues" evidence="19">
    <location>
        <begin position="777"/>
        <end position="805"/>
    </location>
</feature>
<keyword evidence="23" id="KW-1185">Reference proteome</keyword>
<feature type="compositionally biased region" description="Basic and acidic residues" evidence="19">
    <location>
        <begin position="648"/>
        <end position="658"/>
    </location>
</feature>
<dbReference type="InterPro" id="IPR045864">
    <property type="entry name" value="aa-tRNA-synth_II/BPL/LPL"/>
</dbReference>
<evidence type="ECO:0000256" key="13">
    <source>
        <dbReference type="ARBA" id="ARBA00023268"/>
    </source>
</evidence>
<dbReference type="Pfam" id="PF00043">
    <property type="entry name" value="GST_C"/>
    <property type="match status" value="1"/>
</dbReference>
<dbReference type="GO" id="GO:0004827">
    <property type="term" value="F:proline-tRNA ligase activity"/>
    <property type="evidence" value="ECO:0007669"/>
    <property type="project" value="UniProtKB-EC"/>
</dbReference>
<dbReference type="Gene3D" id="3.30.110.30">
    <property type="entry name" value="C-terminal domain of ProRS"/>
    <property type="match status" value="1"/>
</dbReference>